<comment type="similarity">
    <text evidence="1">Belongs to the protein kinase superfamily. STE Ser/Thr protein kinase family. MAP kinase kinase kinase subfamily.</text>
</comment>
<keyword evidence="8" id="KW-1185">Reference proteome</keyword>
<keyword evidence="4" id="KW-0547">Nucleotide-binding</keyword>
<evidence type="ECO:0000259" key="7">
    <source>
        <dbReference type="PROSITE" id="PS50011"/>
    </source>
</evidence>
<reference evidence="9" key="1">
    <citation type="submission" date="2025-08" db="UniProtKB">
        <authorList>
            <consortium name="RefSeq"/>
        </authorList>
    </citation>
    <scope>IDENTIFICATION</scope>
    <source>
        <strain evidence="9">15112-1751.03</strain>
        <tissue evidence="9">Whole Adult</tissue>
    </source>
</reference>
<dbReference type="Gene3D" id="3.30.200.20">
    <property type="entry name" value="Phosphorylase Kinase, domain 1"/>
    <property type="match status" value="1"/>
</dbReference>
<evidence type="ECO:0000256" key="5">
    <source>
        <dbReference type="ARBA" id="ARBA00022777"/>
    </source>
</evidence>
<dbReference type="InterPro" id="IPR011009">
    <property type="entry name" value="Kinase-like_dom_sf"/>
</dbReference>
<organism evidence="8 9">
    <name type="scientific">Drosophila albomicans</name>
    <name type="common">Fruit fly</name>
    <dbReference type="NCBI Taxonomy" id="7291"/>
    <lineage>
        <taxon>Eukaryota</taxon>
        <taxon>Metazoa</taxon>
        <taxon>Ecdysozoa</taxon>
        <taxon>Arthropoda</taxon>
        <taxon>Hexapoda</taxon>
        <taxon>Insecta</taxon>
        <taxon>Pterygota</taxon>
        <taxon>Neoptera</taxon>
        <taxon>Endopterygota</taxon>
        <taxon>Diptera</taxon>
        <taxon>Brachycera</taxon>
        <taxon>Muscomorpha</taxon>
        <taxon>Ephydroidea</taxon>
        <taxon>Drosophilidae</taxon>
        <taxon>Drosophila</taxon>
    </lineage>
</organism>
<dbReference type="GO" id="GO:0004709">
    <property type="term" value="F:MAP kinase kinase kinase activity"/>
    <property type="evidence" value="ECO:0007669"/>
    <property type="project" value="TreeGrafter"/>
</dbReference>
<keyword evidence="3" id="KW-0808">Transferase</keyword>
<keyword evidence="6" id="KW-0067">ATP-binding</keyword>
<proteinExistence type="inferred from homology"/>
<dbReference type="PANTHER" id="PTHR46716:SF1">
    <property type="entry name" value="MITOGEN-ACTIVATED PROTEIN KINASE KINASE KINASE 7"/>
    <property type="match status" value="1"/>
</dbReference>
<accession>A0A9C6WFT4</accession>
<evidence type="ECO:0000256" key="3">
    <source>
        <dbReference type="ARBA" id="ARBA00022679"/>
    </source>
</evidence>
<dbReference type="GO" id="GO:0005524">
    <property type="term" value="F:ATP binding"/>
    <property type="evidence" value="ECO:0007669"/>
    <property type="project" value="UniProtKB-KW"/>
</dbReference>
<evidence type="ECO:0000256" key="1">
    <source>
        <dbReference type="ARBA" id="ARBA00006529"/>
    </source>
</evidence>
<gene>
    <name evidence="9" type="primary">LOC117563978</name>
</gene>
<keyword evidence="5" id="KW-0418">Kinase</keyword>
<dbReference type="PANTHER" id="PTHR46716">
    <property type="entry name" value="MITOGEN-ACTIVATED PROTEIN KINASE KINASE KINASE 7"/>
    <property type="match status" value="1"/>
</dbReference>
<protein>
    <submittedName>
        <fullName evidence="9">Mitogen-activated protein kinase kinase kinase 7-like</fullName>
    </submittedName>
</protein>
<dbReference type="Pfam" id="PF07714">
    <property type="entry name" value="PK_Tyr_Ser-Thr"/>
    <property type="match status" value="1"/>
</dbReference>
<dbReference type="SUPFAM" id="SSF56112">
    <property type="entry name" value="Protein kinase-like (PK-like)"/>
    <property type="match status" value="1"/>
</dbReference>
<dbReference type="PROSITE" id="PS50011">
    <property type="entry name" value="PROTEIN_KINASE_DOM"/>
    <property type="match status" value="1"/>
</dbReference>
<keyword evidence="2" id="KW-0723">Serine/threonine-protein kinase</keyword>
<evidence type="ECO:0000256" key="6">
    <source>
        <dbReference type="ARBA" id="ARBA00022840"/>
    </source>
</evidence>
<evidence type="ECO:0000256" key="2">
    <source>
        <dbReference type="ARBA" id="ARBA00022527"/>
    </source>
</evidence>
<dbReference type="GeneID" id="117563978"/>
<evidence type="ECO:0000256" key="4">
    <source>
        <dbReference type="ARBA" id="ARBA00022741"/>
    </source>
</evidence>
<dbReference type="InterPro" id="IPR001245">
    <property type="entry name" value="Ser-Thr/Tyr_kinase_cat_dom"/>
</dbReference>
<name>A0A9C6WFT4_DROAB</name>
<dbReference type="GO" id="GO:0007254">
    <property type="term" value="P:JNK cascade"/>
    <property type="evidence" value="ECO:0007669"/>
    <property type="project" value="TreeGrafter"/>
</dbReference>
<feature type="domain" description="Protein kinase" evidence="7">
    <location>
        <begin position="51"/>
        <end position="314"/>
    </location>
</feature>
<dbReference type="OrthoDB" id="10261027at2759"/>
<sequence>MQEIISNINNLYPIMDVEEPNLSLKLPDKNEVNKLSDEDMNAIQKDEWKNITIGELIGYGSLGEVYKALWKTEKGSKIIAVKRYIPFYSINSKKLTIFSSQLKHDNILKLFCVSIDYNRRPIELMEYADCGTLYSAVHDCTVNIVNNAYETFSLMWVLHCAKGLKFLHEHNIIHRNITSKNLFLFNNYQTLKIRLPETVRTEGTYMTQYVGTFDYMAPEILEGMQYTKKCDIYSFGIMLWEVRSRRKPFYEIYLHRNIIYFDVIEGLRPNIYFVVDIQNSDEIKSLIRKCWDPDPRERPSMEKVVATMEKYSSY</sequence>
<dbReference type="Gene3D" id="1.10.510.10">
    <property type="entry name" value="Transferase(Phosphotransferase) domain 1"/>
    <property type="match status" value="1"/>
</dbReference>
<dbReference type="RefSeq" id="XP_051858042.1">
    <property type="nucleotide sequence ID" value="XM_052002082.1"/>
</dbReference>
<evidence type="ECO:0000313" key="9">
    <source>
        <dbReference type="RefSeq" id="XP_051858042.1"/>
    </source>
</evidence>
<evidence type="ECO:0000313" key="8">
    <source>
        <dbReference type="Proteomes" id="UP000515160"/>
    </source>
</evidence>
<dbReference type="InterPro" id="IPR000719">
    <property type="entry name" value="Prot_kinase_dom"/>
</dbReference>
<dbReference type="Proteomes" id="UP000515160">
    <property type="component" value="Chromosome 2L"/>
</dbReference>
<dbReference type="AlphaFoldDB" id="A0A9C6WFT4"/>
<dbReference type="GO" id="GO:0006955">
    <property type="term" value="P:immune response"/>
    <property type="evidence" value="ECO:0007669"/>
    <property type="project" value="TreeGrafter"/>
</dbReference>
<dbReference type="GO" id="GO:0043123">
    <property type="term" value="P:positive regulation of canonical NF-kappaB signal transduction"/>
    <property type="evidence" value="ECO:0007669"/>
    <property type="project" value="TreeGrafter"/>
</dbReference>